<sequence>MELTGAVGETGFKWLWLVVVLSVLVPLLLALWGLSGRRRTPSGAAYVAHAARLRALPRYRHLVRRRVILGGCLSLAALVACAGAIVLAGRVQEQQTTAQEDRTRDIVLCLDASGSMAQVDAEVVREFRKIVTGLEGERIGLTIWSGVAITVFPLTDDYEFVQEQLVEAEAAFGHGGIYSEEYALFTAGTVVDWEVQSQLGDGLASCVQRFDRRDEQRSRAIVLASDNEPIGRGIFTVPDAAEFAADEGIVVHGIAAPTTAERPRAAREFEDAMAGTGGTFALLGEDGSTEAVVAAIGELEAKKIERPPLVQVLDRPTLGTVIAGIGVGGLLVIWIVEGVLALRGRQEHA</sequence>
<evidence type="ECO:0000256" key="1">
    <source>
        <dbReference type="SAM" id="Phobius"/>
    </source>
</evidence>
<dbReference type="EMBL" id="JBHSNS010000002">
    <property type="protein sequence ID" value="MFC5728723.1"/>
    <property type="molecule type" value="Genomic_DNA"/>
</dbReference>
<reference evidence="4" key="1">
    <citation type="journal article" date="2019" name="Int. J. Syst. Evol. Microbiol.">
        <title>The Global Catalogue of Microorganisms (GCM) 10K type strain sequencing project: providing services to taxonomists for standard genome sequencing and annotation.</title>
        <authorList>
            <consortium name="The Broad Institute Genomics Platform"/>
            <consortium name="The Broad Institute Genome Sequencing Center for Infectious Disease"/>
            <person name="Wu L."/>
            <person name="Ma J."/>
        </authorList>
    </citation>
    <scope>NUCLEOTIDE SEQUENCE [LARGE SCALE GENOMIC DNA]</scope>
    <source>
        <strain evidence="4">YIM 94188</strain>
    </source>
</reference>
<dbReference type="RefSeq" id="WP_136430920.1">
    <property type="nucleotide sequence ID" value="NZ_JBHSNS010000002.1"/>
</dbReference>
<accession>A0ABW0ZFI0</accession>
<evidence type="ECO:0000313" key="4">
    <source>
        <dbReference type="Proteomes" id="UP001596072"/>
    </source>
</evidence>
<name>A0ABW0ZFI0_9ACTN</name>
<dbReference type="SUPFAM" id="SSF53300">
    <property type="entry name" value="vWA-like"/>
    <property type="match status" value="1"/>
</dbReference>
<dbReference type="InterPro" id="IPR036465">
    <property type="entry name" value="vWFA_dom_sf"/>
</dbReference>
<keyword evidence="1" id="KW-0472">Membrane</keyword>
<feature type="domain" description="VWFA" evidence="2">
    <location>
        <begin position="103"/>
        <end position="288"/>
    </location>
</feature>
<evidence type="ECO:0000313" key="3">
    <source>
        <dbReference type="EMBL" id="MFC5728723.1"/>
    </source>
</evidence>
<proteinExistence type="predicted"/>
<keyword evidence="4" id="KW-1185">Reference proteome</keyword>
<gene>
    <name evidence="3" type="ORF">ACFPQB_07320</name>
</gene>
<dbReference type="Gene3D" id="3.40.50.410">
    <property type="entry name" value="von Willebrand factor, type A domain"/>
    <property type="match status" value="1"/>
</dbReference>
<evidence type="ECO:0000259" key="2">
    <source>
        <dbReference type="SMART" id="SM00327"/>
    </source>
</evidence>
<comment type="caution">
    <text evidence="3">The sequence shown here is derived from an EMBL/GenBank/DDBJ whole genome shotgun (WGS) entry which is preliminary data.</text>
</comment>
<feature type="transmembrane region" description="Helical" evidence="1">
    <location>
        <begin position="14"/>
        <end position="34"/>
    </location>
</feature>
<dbReference type="InterPro" id="IPR002035">
    <property type="entry name" value="VWF_A"/>
</dbReference>
<organism evidence="3 4">
    <name type="scientific">Nocardioides vastitatis</name>
    <dbReference type="NCBI Taxonomy" id="2568655"/>
    <lineage>
        <taxon>Bacteria</taxon>
        <taxon>Bacillati</taxon>
        <taxon>Actinomycetota</taxon>
        <taxon>Actinomycetes</taxon>
        <taxon>Propionibacteriales</taxon>
        <taxon>Nocardioidaceae</taxon>
        <taxon>Nocardioides</taxon>
    </lineage>
</organism>
<feature type="transmembrane region" description="Helical" evidence="1">
    <location>
        <begin position="318"/>
        <end position="342"/>
    </location>
</feature>
<feature type="transmembrane region" description="Helical" evidence="1">
    <location>
        <begin position="67"/>
        <end position="89"/>
    </location>
</feature>
<keyword evidence="1" id="KW-1133">Transmembrane helix</keyword>
<dbReference type="SMART" id="SM00327">
    <property type="entry name" value="VWA"/>
    <property type="match status" value="1"/>
</dbReference>
<protein>
    <recommendedName>
        <fullName evidence="2">VWFA domain-containing protein</fullName>
    </recommendedName>
</protein>
<keyword evidence="1" id="KW-0812">Transmembrane</keyword>
<dbReference type="Proteomes" id="UP001596072">
    <property type="component" value="Unassembled WGS sequence"/>
</dbReference>